<dbReference type="AlphaFoldDB" id="A0A6G1I3U9"/>
<dbReference type="PANTHER" id="PTHR35205:SF1">
    <property type="entry name" value="ZU5 DOMAIN-CONTAINING PROTEIN"/>
    <property type="match status" value="1"/>
</dbReference>
<name>A0A6G1I3U9_9PEZI</name>
<dbReference type="Pfam" id="PF00931">
    <property type="entry name" value="NB-ARC"/>
    <property type="match status" value="1"/>
</dbReference>
<dbReference type="InterPro" id="IPR002182">
    <property type="entry name" value="NB-ARC"/>
</dbReference>
<feature type="domain" description="NB-ARC" evidence="1">
    <location>
        <begin position="31"/>
        <end position="181"/>
    </location>
</feature>
<dbReference type="Gene3D" id="3.40.50.300">
    <property type="entry name" value="P-loop containing nucleotide triphosphate hydrolases"/>
    <property type="match status" value="1"/>
</dbReference>
<sequence length="220" mass="24967">ALCIDLPRYRTHFSLEGVPVVKEFVQRPAEMVQLENALLPQPDTQRRKILALCGLGGIGKTQLALEFVRRHREEFSSVFWLAGDTADSLRQSIARCATRIPKGQISEDSRQYALSASGNVEAVISEVLGWLAQPDNTSWLLVFDNVDREFTWPDVHAYDIRKYFPGADHGSILITTRLMRLQQLGESQQLGRVDRAQAQAILGSWYKHGYGQRLFTVRRN</sequence>
<dbReference type="OrthoDB" id="674604at2759"/>
<evidence type="ECO:0000313" key="2">
    <source>
        <dbReference type="EMBL" id="KAF2402655.1"/>
    </source>
</evidence>
<accession>A0A6G1I3U9</accession>
<organism evidence="2 3">
    <name type="scientific">Trichodelitschia bisporula</name>
    <dbReference type="NCBI Taxonomy" id="703511"/>
    <lineage>
        <taxon>Eukaryota</taxon>
        <taxon>Fungi</taxon>
        <taxon>Dikarya</taxon>
        <taxon>Ascomycota</taxon>
        <taxon>Pezizomycotina</taxon>
        <taxon>Dothideomycetes</taxon>
        <taxon>Dothideomycetes incertae sedis</taxon>
        <taxon>Phaeotrichales</taxon>
        <taxon>Phaeotrichaceae</taxon>
        <taxon>Trichodelitschia</taxon>
    </lineage>
</organism>
<reference evidence="2" key="1">
    <citation type="journal article" date="2020" name="Stud. Mycol.">
        <title>101 Dothideomycetes genomes: a test case for predicting lifestyles and emergence of pathogens.</title>
        <authorList>
            <person name="Haridas S."/>
            <person name="Albert R."/>
            <person name="Binder M."/>
            <person name="Bloem J."/>
            <person name="Labutti K."/>
            <person name="Salamov A."/>
            <person name="Andreopoulos B."/>
            <person name="Baker S."/>
            <person name="Barry K."/>
            <person name="Bills G."/>
            <person name="Bluhm B."/>
            <person name="Cannon C."/>
            <person name="Castanera R."/>
            <person name="Culley D."/>
            <person name="Daum C."/>
            <person name="Ezra D."/>
            <person name="Gonzalez J."/>
            <person name="Henrissat B."/>
            <person name="Kuo A."/>
            <person name="Liang C."/>
            <person name="Lipzen A."/>
            <person name="Lutzoni F."/>
            <person name="Magnuson J."/>
            <person name="Mondo S."/>
            <person name="Nolan M."/>
            <person name="Ohm R."/>
            <person name="Pangilinan J."/>
            <person name="Park H.-J."/>
            <person name="Ramirez L."/>
            <person name="Alfaro M."/>
            <person name="Sun H."/>
            <person name="Tritt A."/>
            <person name="Yoshinaga Y."/>
            <person name="Zwiers L.-H."/>
            <person name="Turgeon B."/>
            <person name="Goodwin S."/>
            <person name="Spatafora J."/>
            <person name="Crous P."/>
            <person name="Grigoriev I."/>
        </authorList>
    </citation>
    <scope>NUCLEOTIDE SEQUENCE</scope>
    <source>
        <strain evidence="2">CBS 262.69</strain>
    </source>
</reference>
<evidence type="ECO:0000259" key="1">
    <source>
        <dbReference type="Pfam" id="PF00931"/>
    </source>
</evidence>
<proteinExistence type="predicted"/>
<feature type="non-terminal residue" evidence="2">
    <location>
        <position position="1"/>
    </location>
</feature>
<dbReference type="SUPFAM" id="SSF52540">
    <property type="entry name" value="P-loop containing nucleoside triphosphate hydrolases"/>
    <property type="match status" value="1"/>
</dbReference>
<dbReference type="EMBL" id="ML996691">
    <property type="protein sequence ID" value="KAF2402655.1"/>
    <property type="molecule type" value="Genomic_DNA"/>
</dbReference>
<gene>
    <name evidence="2" type="ORF">EJ06DRAFT_473410</name>
</gene>
<keyword evidence="3" id="KW-1185">Reference proteome</keyword>
<evidence type="ECO:0000313" key="3">
    <source>
        <dbReference type="Proteomes" id="UP000799640"/>
    </source>
</evidence>
<dbReference type="PANTHER" id="PTHR35205">
    <property type="entry name" value="NB-ARC AND TPR DOMAIN PROTEIN"/>
    <property type="match status" value="1"/>
</dbReference>
<protein>
    <recommendedName>
        <fullName evidence="1">NB-ARC domain-containing protein</fullName>
    </recommendedName>
</protein>
<dbReference type="GO" id="GO:0043531">
    <property type="term" value="F:ADP binding"/>
    <property type="evidence" value="ECO:0007669"/>
    <property type="project" value="InterPro"/>
</dbReference>
<dbReference type="InterPro" id="IPR027417">
    <property type="entry name" value="P-loop_NTPase"/>
</dbReference>
<dbReference type="Proteomes" id="UP000799640">
    <property type="component" value="Unassembled WGS sequence"/>
</dbReference>